<dbReference type="Gramene" id="PUZ53473">
    <property type="protein sequence ID" value="PUZ53473"/>
    <property type="gene ID" value="GQ55_5G054500"/>
</dbReference>
<evidence type="ECO:0000313" key="2">
    <source>
        <dbReference type="Proteomes" id="UP000244336"/>
    </source>
</evidence>
<sequence length="124" mass="13839">MKEKTTKLVTSWGKRTDSNRYLCLRLIQAKETLLLCPFFLQLVITGNLQLTKLGQLLGCRFLPGSDCRASITRTATLFSYLFSYLSETKLYPWILGPGGMLETVHGQPSCTGEVKTSIMHSGAF</sequence>
<name>A0A2T7DD42_9POAL</name>
<dbReference type="AlphaFoldDB" id="A0A2T7DD42"/>
<protein>
    <submittedName>
        <fullName evidence="1">Uncharacterized protein</fullName>
    </submittedName>
</protein>
<accession>A0A2T7DD42</accession>
<evidence type="ECO:0000313" key="1">
    <source>
        <dbReference type="EMBL" id="PUZ53473.1"/>
    </source>
</evidence>
<proteinExistence type="predicted"/>
<organism evidence="1 2">
    <name type="scientific">Panicum hallii var. hallii</name>
    <dbReference type="NCBI Taxonomy" id="1504633"/>
    <lineage>
        <taxon>Eukaryota</taxon>
        <taxon>Viridiplantae</taxon>
        <taxon>Streptophyta</taxon>
        <taxon>Embryophyta</taxon>
        <taxon>Tracheophyta</taxon>
        <taxon>Spermatophyta</taxon>
        <taxon>Magnoliopsida</taxon>
        <taxon>Liliopsida</taxon>
        <taxon>Poales</taxon>
        <taxon>Poaceae</taxon>
        <taxon>PACMAD clade</taxon>
        <taxon>Panicoideae</taxon>
        <taxon>Panicodae</taxon>
        <taxon>Paniceae</taxon>
        <taxon>Panicinae</taxon>
        <taxon>Panicum</taxon>
        <taxon>Panicum sect. Panicum</taxon>
    </lineage>
</organism>
<dbReference type="Proteomes" id="UP000244336">
    <property type="component" value="Chromosome 5"/>
</dbReference>
<dbReference type="EMBL" id="CM009753">
    <property type="protein sequence ID" value="PUZ53473.1"/>
    <property type="molecule type" value="Genomic_DNA"/>
</dbReference>
<reference evidence="1 2" key="1">
    <citation type="submission" date="2018-04" db="EMBL/GenBank/DDBJ databases">
        <title>WGS assembly of Panicum hallii var. hallii HAL2.</title>
        <authorList>
            <person name="Lovell J."/>
            <person name="Jenkins J."/>
            <person name="Lowry D."/>
            <person name="Mamidi S."/>
            <person name="Sreedasyam A."/>
            <person name="Weng X."/>
            <person name="Barry K."/>
            <person name="Bonette J."/>
            <person name="Campitelli B."/>
            <person name="Daum C."/>
            <person name="Gordon S."/>
            <person name="Gould B."/>
            <person name="Lipzen A."/>
            <person name="MacQueen A."/>
            <person name="Palacio-Mejia J."/>
            <person name="Plott C."/>
            <person name="Shakirov E."/>
            <person name="Shu S."/>
            <person name="Yoshinaga Y."/>
            <person name="Zane M."/>
            <person name="Rokhsar D."/>
            <person name="Grimwood J."/>
            <person name="Schmutz J."/>
            <person name="Juenger T."/>
        </authorList>
    </citation>
    <scope>NUCLEOTIDE SEQUENCE [LARGE SCALE GENOMIC DNA]</scope>
    <source>
        <strain evidence="2">cv. HAL2</strain>
    </source>
</reference>
<gene>
    <name evidence="1" type="ORF">GQ55_5G054500</name>
</gene>
<keyword evidence="2" id="KW-1185">Reference proteome</keyword>